<dbReference type="OrthoDB" id="4539697at2759"/>
<evidence type="ECO:0008006" key="4">
    <source>
        <dbReference type="Google" id="ProtNLM"/>
    </source>
</evidence>
<gene>
    <name evidence="2" type="ORF">ALTATR162_LOCUS9159</name>
</gene>
<name>A0A8J2IHM6_9PLEO</name>
<comment type="caution">
    <text evidence="2">The sequence shown here is derived from an EMBL/GenBank/DDBJ whole genome shotgun (WGS) entry which is preliminary data.</text>
</comment>
<feature type="compositionally biased region" description="Polar residues" evidence="1">
    <location>
        <begin position="456"/>
        <end position="468"/>
    </location>
</feature>
<protein>
    <recommendedName>
        <fullName evidence="4">DUF3500 domain-containing protein</fullName>
    </recommendedName>
</protein>
<dbReference type="Proteomes" id="UP000676310">
    <property type="component" value="Unassembled WGS sequence"/>
</dbReference>
<feature type="region of interest" description="Disordered" evidence="1">
    <location>
        <begin position="449"/>
        <end position="505"/>
    </location>
</feature>
<evidence type="ECO:0000313" key="2">
    <source>
        <dbReference type="EMBL" id="CAG5179334.1"/>
    </source>
</evidence>
<sequence length="623" mass="69769">MARRNSFDQASAGFRAHLPDLSSPRFTTAAKQNIYEYVQDMQDNRAPPWLYDLTKVWEKLLEEPYKGITNDGKVREGLFEARDEGADVGGAVKKAEELLASLESEQKEKVSYSINAREWRAWSNPEFLLRPFGLRLEEVSESTAQSILAVVEASLSPEGYQKALSAMRVNHFLGEVCKLPNILNKYSYNFLLFGTPSTSASSPWGWLLYGHHLDISCFFKGNQVIMSPSFTGAEPNIIDEGEWKGTKILHKEGSLGWKLMQSLSHEQQQKAQIFKKMRDEGMKQVYGNSNNDETKRDELITDTWGPDDQRHRCGAFRDNRIVPYEGVLVSSLDFSQQDLVLSICEEFLLYHPSKARQLKLEQIKQHFEETYFCWIGGFGEDDAFYFRIQSPVILVEFDHHSGVFLTNKEPAKYHTHTIVRTPNAGDYGQAIREGNERLDFIIALRLSPVNHPPQPSSDRYINMPSTTNDKIDSSSVSDLHPSSISSPASMMSEEVDSSPGSEESEPAQTMALIPYAAAQSTSNVAYLEPESPTLLTSGNVYNVDVPPWIASANPIHQHQATNKFPSSMPPTLGLSPAQQAATTGPQPTYAPLPVITPIHNHNQQTFGLASFLHTNLVTAFDSQ</sequence>
<dbReference type="Pfam" id="PF12006">
    <property type="entry name" value="DUF3500"/>
    <property type="match status" value="1"/>
</dbReference>
<proteinExistence type="predicted"/>
<accession>A0A8J2IHM6</accession>
<feature type="compositionally biased region" description="Low complexity" evidence="1">
    <location>
        <begin position="473"/>
        <end position="492"/>
    </location>
</feature>
<dbReference type="AlphaFoldDB" id="A0A8J2IHM6"/>
<keyword evidence="3" id="KW-1185">Reference proteome</keyword>
<dbReference type="PANTHER" id="PTHR37489:SF1">
    <property type="entry name" value="DUF3500 DOMAIN-CONTAINING PROTEIN"/>
    <property type="match status" value="1"/>
</dbReference>
<dbReference type="EMBL" id="CAJRGZ010000023">
    <property type="protein sequence ID" value="CAG5179334.1"/>
    <property type="molecule type" value="Genomic_DNA"/>
</dbReference>
<reference evidence="2" key="1">
    <citation type="submission" date="2021-05" db="EMBL/GenBank/DDBJ databases">
        <authorList>
            <person name="Stam R."/>
        </authorList>
    </citation>
    <scope>NUCLEOTIDE SEQUENCE</scope>
    <source>
        <strain evidence="2">CS162</strain>
    </source>
</reference>
<dbReference type="InterPro" id="IPR021889">
    <property type="entry name" value="DUF3500"/>
</dbReference>
<dbReference type="RefSeq" id="XP_043172727.1">
    <property type="nucleotide sequence ID" value="XM_043316792.1"/>
</dbReference>
<dbReference type="PANTHER" id="PTHR37489">
    <property type="entry name" value="DUF3500 DOMAIN-CONTAINING PROTEIN"/>
    <property type="match status" value="1"/>
</dbReference>
<evidence type="ECO:0000256" key="1">
    <source>
        <dbReference type="SAM" id="MobiDB-lite"/>
    </source>
</evidence>
<organism evidence="2 3">
    <name type="scientific">Alternaria atra</name>
    <dbReference type="NCBI Taxonomy" id="119953"/>
    <lineage>
        <taxon>Eukaryota</taxon>
        <taxon>Fungi</taxon>
        <taxon>Dikarya</taxon>
        <taxon>Ascomycota</taxon>
        <taxon>Pezizomycotina</taxon>
        <taxon>Dothideomycetes</taxon>
        <taxon>Pleosporomycetidae</taxon>
        <taxon>Pleosporales</taxon>
        <taxon>Pleosporineae</taxon>
        <taxon>Pleosporaceae</taxon>
        <taxon>Alternaria</taxon>
        <taxon>Alternaria sect. Ulocladioides</taxon>
    </lineage>
</organism>
<dbReference type="GeneID" id="67021349"/>
<evidence type="ECO:0000313" key="3">
    <source>
        <dbReference type="Proteomes" id="UP000676310"/>
    </source>
</evidence>